<dbReference type="Proteomes" id="UP000562464">
    <property type="component" value="Unassembled WGS sequence"/>
</dbReference>
<dbReference type="AlphaFoldDB" id="A0A841C796"/>
<feature type="region of interest" description="Disordered" evidence="1">
    <location>
        <begin position="39"/>
        <end position="109"/>
    </location>
</feature>
<dbReference type="RefSeq" id="WP_183538961.1">
    <property type="nucleotide sequence ID" value="NZ_JACHHV010000005.1"/>
</dbReference>
<evidence type="ECO:0000256" key="2">
    <source>
        <dbReference type="SAM" id="Phobius"/>
    </source>
</evidence>
<name>A0A841C796_9LACT</name>
<sequence>MKKNKINKWVVAITAVVLACLVLVGILVIPPNSNKQATKEAEQSLAPGQTITGSNPNVPSNTSYGTQNSSTLKSGGLSGIGNTSQSKKEKNSKNNANTNNYVSISPKDTKTIMTGKTNQVQTQLPDSPSQNQTNSFSDKTVTAIEKQVDSNPTYLKKLSSDPRNVEVQPLKLEDYSYMVSNNQVLITTTKDGTKTFTPLSSPSDWALLKLNSTLNSTDYLTLVKYFNTVNDYLVKYQISLVQTN</sequence>
<organism evidence="3 4">
    <name type="scientific">Lactovum miscens</name>
    <dbReference type="NCBI Taxonomy" id="190387"/>
    <lineage>
        <taxon>Bacteria</taxon>
        <taxon>Bacillati</taxon>
        <taxon>Bacillota</taxon>
        <taxon>Bacilli</taxon>
        <taxon>Lactobacillales</taxon>
        <taxon>Streptococcaceae</taxon>
        <taxon>Lactovum</taxon>
    </lineage>
</organism>
<keyword evidence="4" id="KW-1185">Reference proteome</keyword>
<keyword evidence="2" id="KW-1133">Transmembrane helix</keyword>
<keyword evidence="2" id="KW-0812">Transmembrane</keyword>
<keyword evidence="2" id="KW-0472">Membrane</keyword>
<evidence type="ECO:0000256" key="1">
    <source>
        <dbReference type="SAM" id="MobiDB-lite"/>
    </source>
</evidence>
<accession>A0A841C796</accession>
<dbReference type="PROSITE" id="PS51257">
    <property type="entry name" value="PROKAR_LIPOPROTEIN"/>
    <property type="match status" value="1"/>
</dbReference>
<evidence type="ECO:0000313" key="4">
    <source>
        <dbReference type="Proteomes" id="UP000562464"/>
    </source>
</evidence>
<proteinExistence type="predicted"/>
<feature type="compositionally biased region" description="Polar residues" evidence="1">
    <location>
        <begin position="46"/>
        <end position="73"/>
    </location>
</feature>
<evidence type="ECO:0000313" key="3">
    <source>
        <dbReference type="EMBL" id="MBB5887608.1"/>
    </source>
</evidence>
<comment type="caution">
    <text evidence="3">The sequence shown here is derived from an EMBL/GenBank/DDBJ whole genome shotgun (WGS) entry which is preliminary data.</text>
</comment>
<dbReference type="EMBL" id="JACHHV010000005">
    <property type="protein sequence ID" value="MBB5887608.1"/>
    <property type="molecule type" value="Genomic_DNA"/>
</dbReference>
<reference evidence="3 4" key="1">
    <citation type="submission" date="2020-08" db="EMBL/GenBank/DDBJ databases">
        <title>Genomic Encyclopedia of Type Strains, Phase IV (KMG-IV): sequencing the most valuable type-strain genomes for metagenomic binning, comparative biology and taxonomic classification.</title>
        <authorList>
            <person name="Goeker M."/>
        </authorList>
    </citation>
    <scope>NUCLEOTIDE SEQUENCE [LARGE SCALE GENOMIC DNA]</scope>
    <source>
        <strain evidence="3 4">DSM 14925</strain>
    </source>
</reference>
<feature type="transmembrane region" description="Helical" evidence="2">
    <location>
        <begin position="9"/>
        <end position="29"/>
    </location>
</feature>
<gene>
    <name evidence="3" type="ORF">HNQ37_000480</name>
</gene>
<protein>
    <submittedName>
        <fullName evidence="3">Uncharacterized protein</fullName>
    </submittedName>
</protein>